<keyword evidence="5" id="KW-0349">Heme</keyword>
<evidence type="ECO:0000256" key="5">
    <source>
        <dbReference type="ARBA" id="ARBA00022617"/>
    </source>
</evidence>
<evidence type="ECO:0000256" key="12">
    <source>
        <dbReference type="ARBA" id="ARBA00037975"/>
    </source>
</evidence>
<dbReference type="Proteomes" id="UP001500523">
    <property type="component" value="Unassembled WGS sequence"/>
</dbReference>
<keyword evidence="11 14" id="KW-0472">Membrane</keyword>
<feature type="transmembrane region" description="Helical" evidence="14">
    <location>
        <begin position="192"/>
        <end position="211"/>
    </location>
</feature>
<evidence type="ECO:0000256" key="7">
    <source>
        <dbReference type="ARBA" id="ARBA00022723"/>
    </source>
</evidence>
<dbReference type="SUPFAM" id="SSF101874">
    <property type="entry name" value="YceI-like"/>
    <property type="match status" value="1"/>
</dbReference>
<dbReference type="PANTHER" id="PTHR30529:SF7">
    <property type="entry name" value="CYTOCHROME B561 BACTERIAL_NI-HYDROGENASE DOMAIN-CONTAINING PROTEIN"/>
    <property type="match status" value="1"/>
</dbReference>
<evidence type="ECO:0000313" key="17">
    <source>
        <dbReference type="Proteomes" id="UP001500523"/>
    </source>
</evidence>
<evidence type="ECO:0000256" key="8">
    <source>
        <dbReference type="ARBA" id="ARBA00022982"/>
    </source>
</evidence>
<keyword evidence="9 14" id="KW-1133">Transmembrane helix</keyword>
<organism evidence="16 17">
    <name type="scientific">Sphingomonas cynarae</name>
    <dbReference type="NCBI Taxonomy" id="930197"/>
    <lineage>
        <taxon>Bacteria</taxon>
        <taxon>Pseudomonadati</taxon>
        <taxon>Pseudomonadota</taxon>
        <taxon>Alphaproteobacteria</taxon>
        <taxon>Sphingomonadales</taxon>
        <taxon>Sphingomonadaceae</taxon>
        <taxon>Sphingomonas</taxon>
    </lineage>
</organism>
<dbReference type="InterPro" id="IPR052168">
    <property type="entry name" value="Cytochrome_b561_oxidase"/>
</dbReference>
<keyword evidence="3" id="KW-0813">Transport</keyword>
<dbReference type="InterPro" id="IPR016174">
    <property type="entry name" value="Di-haem_cyt_TM"/>
</dbReference>
<dbReference type="RefSeq" id="WP_344693318.1">
    <property type="nucleotide sequence ID" value="NZ_BAABBF010000004.1"/>
</dbReference>
<evidence type="ECO:0000256" key="10">
    <source>
        <dbReference type="ARBA" id="ARBA00023004"/>
    </source>
</evidence>
<dbReference type="Pfam" id="PF04264">
    <property type="entry name" value="YceI"/>
    <property type="match status" value="1"/>
</dbReference>
<keyword evidence="8" id="KW-0249">Electron transport</keyword>
<feature type="region of interest" description="Disordered" evidence="13">
    <location>
        <begin position="241"/>
        <end position="261"/>
    </location>
</feature>
<name>A0ABP7E0C5_9SPHN</name>
<dbReference type="Gene3D" id="2.40.128.110">
    <property type="entry name" value="Lipid/polyisoprenoid-binding, YceI-like"/>
    <property type="match status" value="1"/>
</dbReference>
<keyword evidence="10" id="KW-0408">Iron</keyword>
<feature type="domain" description="Lipid/polyisoprenoid-binding YceI-like" evidence="15">
    <location>
        <begin position="268"/>
        <end position="428"/>
    </location>
</feature>
<dbReference type="PANTHER" id="PTHR30529">
    <property type="entry name" value="CYTOCHROME B561"/>
    <property type="match status" value="1"/>
</dbReference>
<evidence type="ECO:0000256" key="1">
    <source>
        <dbReference type="ARBA" id="ARBA00001970"/>
    </source>
</evidence>
<accession>A0ABP7E0C5</accession>
<evidence type="ECO:0000256" key="2">
    <source>
        <dbReference type="ARBA" id="ARBA00004651"/>
    </source>
</evidence>
<keyword evidence="4" id="KW-1003">Cell membrane</keyword>
<dbReference type="SMART" id="SM00867">
    <property type="entry name" value="YceI"/>
    <property type="match status" value="1"/>
</dbReference>
<comment type="subcellular location">
    <subcellularLocation>
        <location evidence="2">Cell membrane</location>
        <topology evidence="2">Multi-pass membrane protein</topology>
    </subcellularLocation>
</comment>
<dbReference type="SUPFAM" id="SSF81342">
    <property type="entry name" value="Transmembrane di-heme cytochromes"/>
    <property type="match status" value="1"/>
</dbReference>
<feature type="transmembrane region" description="Helical" evidence="14">
    <location>
        <begin position="91"/>
        <end position="110"/>
    </location>
</feature>
<keyword evidence="17" id="KW-1185">Reference proteome</keyword>
<keyword evidence="7" id="KW-0479">Metal-binding</keyword>
<dbReference type="InterPro" id="IPR036761">
    <property type="entry name" value="TTHA0802/YceI-like_sf"/>
</dbReference>
<sequence>MDHVRSTPRYAGGAIVLHWLTAAAFAFQVGLGWRMGVSHSPDTFSAFQLHKSIGITILLLTIARIGWRLAFAPPPPSAALRPIERQLANAVHMGFYGLLLVLPLSGWLIVSSGKVAVPTLLYTIIPWPPVPGLSGLSSAGRDAINAAASAAHVVMVWIALLAIALHVAGALKHQFADRTTDLARMVPVSLRLLSSTAIAIVVTFAGLMVWGRGGYSAAAPHDVAAPLPAVSAPTPPAKVPASAVVPRPLPSETPVKQATTPGVAKPANWAVRMKASSIRFRTSWSQGPVEGGFEAWRARIRFDPDALATSSAAITIDMASVTASDSSQQAALPGDDWFAAATHPTAVWRATRFRHLGGDRYKADGTLTLRGVSKPLPLAFTLTIAGDVAKMAGTVTIDRTVFGIGQGEWSATTDVPAAVAVRIAITADRKTDTP</sequence>
<comment type="caution">
    <text evidence="16">The sequence shown here is derived from an EMBL/GenBank/DDBJ whole genome shotgun (WGS) entry which is preliminary data.</text>
</comment>
<evidence type="ECO:0000256" key="13">
    <source>
        <dbReference type="SAM" id="MobiDB-lite"/>
    </source>
</evidence>
<evidence type="ECO:0000259" key="15">
    <source>
        <dbReference type="SMART" id="SM00867"/>
    </source>
</evidence>
<feature type="transmembrane region" description="Helical" evidence="14">
    <location>
        <begin position="53"/>
        <end position="71"/>
    </location>
</feature>
<dbReference type="InterPro" id="IPR007372">
    <property type="entry name" value="Lipid/polyisoprenoid-bd_YceI"/>
</dbReference>
<proteinExistence type="inferred from homology"/>
<evidence type="ECO:0000256" key="11">
    <source>
        <dbReference type="ARBA" id="ARBA00023136"/>
    </source>
</evidence>
<comment type="cofactor">
    <cofactor evidence="1">
        <name>heme b</name>
        <dbReference type="ChEBI" id="CHEBI:60344"/>
    </cofactor>
</comment>
<evidence type="ECO:0000256" key="3">
    <source>
        <dbReference type="ARBA" id="ARBA00022448"/>
    </source>
</evidence>
<evidence type="ECO:0000313" key="16">
    <source>
        <dbReference type="EMBL" id="GAA3711627.1"/>
    </source>
</evidence>
<feature type="transmembrane region" description="Helical" evidence="14">
    <location>
        <begin position="12"/>
        <end position="33"/>
    </location>
</feature>
<dbReference type="InterPro" id="IPR011577">
    <property type="entry name" value="Cyt_b561_bac/Ni-Hgenase"/>
</dbReference>
<dbReference type="Pfam" id="PF01292">
    <property type="entry name" value="Ni_hydr_CYTB"/>
    <property type="match status" value="1"/>
</dbReference>
<comment type="similarity">
    <text evidence="12">Belongs to the cytochrome b561 family.</text>
</comment>
<keyword evidence="6 14" id="KW-0812">Transmembrane</keyword>
<protein>
    <submittedName>
        <fullName evidence="16">YceI family protein</fullName>
    </submittedName>
</protein>
<evidence type="ECO:0000256" key="9">
    <source>
        <dbReference type="ARBA" id="ARBA00022989"/>
    </source>
</evidence>
<gene>
    <name evidence="16" type="ORF">GCM10022268_20770</name>
</gene>
<evidence type="ECO:0000256" key="14">
    <source>
        <dbReference type="SAM" id="Phobius"/>
    </source>
</evidence>
<reference evidence="17" key="1">
    <citation type="journal article" date="2019" name="Int. J. Syst. Evol. Microbiol.">
        <title>The Global Catalogue of Microorganisms (GCM) 10K type strain sequencing project: providing services to taxonomists for standard genome sequencing and annotation.</title>
        <authorList>
            <consortium name="The Broad Institute Genomics Platform"/>
            <consortium name="The Broad Institute Genome Sequencing Center for Infectious Disease"/>
            <person name="Wu L."/>
            <person name="Ma J."/>
        </authorList>
    </citation>
    <scope>NUCLEOTIDE SEQUENCE [LARGE SCALE GENOMIC DNA]</scope>
    <source>
        <strain evidence="17">JCM 17498</strain>
    </source>
</reference>
<feature type="transmembrane region" description="Helical" evidence="14">
    <location>
        <begin position="150"/>
        <end position="171"/>
    </location>
</feature>
<evidence type="ECO:0000256" key="6">
    <source>
        <dbReference type="ARBA" id="ARBA00022692"/>
    </source>
</evidence>
<evidence type="ECO:0000256" key="4">
    <source>
        <dbReference type="ARBA" id="ARBA00022475"/>
    </source>
</evidence>
<dbReference type="EMBL" id="BAABBF010000004">
    <property type="protein sequence ID" value="GAA3711627.1"/>
    <property type="molecule type" value="Genomic_DNA"/>
</dbReference>